<evidence type="ECO:0000256" key="1">
    <source>
        <dbReference type="ARBA" id="ARBA00008791"/>
    </source>
</evidence>
<comment type="caution">
    <text evidence="3">The sequence shown here is derived from an EMBL/GenBank/DDBJ whole genome shotgun (WGS) entry which is preliminary data.</text>
</comment>
<dbReference type="InterPro" id="IPR006015">
    <property type="entry name" value="Universal_stress_UspA"/>
</dbReference>
<dbReference type="EMBL" id="QLMC01000002">
    <property type="protein sequence ID" value="RAJ99954.1"/>
    <property type="molecule type" value="Genomic_DNA"/>
</dbReference>
<name>A0A327X314_LARAB</name>
<accession>A0A327X314</accession>
<dbReference type="PANTHER" id="PTHR46268:SF6">
    <property type="entry name" value="UNIVERSAL STRESS PROTEIN UP12"/>
    <property type="match status" value="1"/>
</dbReference>
<feature type="domain" description="UspA" evidence="2">
    <location>
        <begin position="1"/>
        <end position="148"/>
    </location>
</feature>
<organism evidence="3 4">
    <name type="scientific">Larkinella arboricola</name>
    <dbReference type="NCBI Taxonomy" id="643671"/>
    <lineage>
        <taxon>Bacteria</taxon>
        <taxon>Pseudomonadati</taxon>
        <taxon>Bacteroidota</taxon>
        <taxon>Cytophagia</taxon>
        <taxon>Cytophagales</taxon>
        <taxon>Spirosomataceae</taxon>
        <taxon>Larkinella</taxon>
    </lineage>
</organism>
<evidence type="ECO:0000259" key="2">
    <source>
        <dbReference type="Pfam" id="PF00582"/>
    </source>
</evidence>
<evidence type="ECO:0000313" key="4">
    <source>
        <dbReference type="Proteomes" id="UP000248790"/>
    </source>
</evidence>
<protein>
    <submittedName>
        <fullName evidence="3">Nucleotide-binding universal stress UspA family protein</fullName>
    </submittedName>
</protein>
<proteinExistence type="inferred from homology"/>
<dbReference type="RefSeq" id="WP_111627739.1">
    <property type="nucleotide sequence ID" value="NZ_QLMC01000002.1"/>
</dbReference>
<dbReference type="Pfam" id="PF00582">
    <property type="entry name" value="Usp"/>
    <property type="match status" value="2"/>
</dbReference>
<dbReference type="OrthoDB" id="9788959at2"/>
<dbReference type="AlphaFoldDB" id="A0A327X314"/>
<dbReference type="Proteomes" id="UP000248790">
    <property type="component" value="Unassembled WGS sequence"/>
</dbReference>
<reference evidence="3 4" key="1">
    <citation type="submission" date="2018-06" db="EMBL/GenBank/DDBJ databases">
        <title>Genomic Encyclopedia of Archaeal and Bacterial Type Strains, Phase II (KMG-II): from individual species to whole genera.</title>
        <authorList>
            <person name="Goeker M."/>
        </authorList>
    </citation>
    <scope>NUCLEOTIDE SEQUENCE [LARGE SCALE GENOMIC DNA]</scope>
    <source>
        <strain evidence="3 4">DSM 21851</strain>
    </source>
</reference>
<feature type="domain" description="UspA" evidence="2">
    <location>
        <begin position="213"/>
        <end position="283"/>
    </location>
</feature>
<keyword evidence="4" id="KW-1185">Reference proteome</keyword>
<dbReference type="Gene3D" id="3.40.50.620">
    <property type="entry name" value="HUPs"/>
    <property type="match status" value="2"/>
</dbReference>
<comment type="similarity">
    <text evidence="1">Belongs to the universal stress protein A family.</text>
</comment>
<dbReference type="InterPro" id="IPR014729">
    <property type="entry name" value="Rossmann-like_a/b/a_fold"/>
</dbReference>
<dbReference type="CDD" id="cd00293">
    <property type="entry name" value="USP-like"/>
    <property type="match status" value="2"/>
</dbReference>
<evidence type="ECO:0000313" key="3">
    <source>
        <dbReference type="EMBL" id="RAJ99954.1"/>
    </source>
</evidence>
<dbReference type="SUPFAM" id="SSF52402">
    <property type="entry name" value="Adenine nucleotide alpha hydrolases-like"/>
    <property type="match status" value="2"/>
</dbReference>
<dbReference type="PANTHER" id="PTHR46268">
    <property type="entry name" value="STRESS RESPONSE PROTEIN NHAX"/>
    <property type="match status" value="1"/>
</dbReference>
<dbReference type="PRINTS" id="PR01438">
    <property type="entry name" value="UNVRSLSTRESS"/>
</dbReference>
<dbReference type="InterPro" id="IPR006016">
    <property type="entry name" value="UspA"/>
</dbReference>
<sequence length="288" mass="32457">MKNILVPTDFTGTSERALAWAKFLAKHYSQDGQETLLTLAHVTQPYIPDSTLPTGEVGIGMMAVQEMEDVGELNLQEIADQLEREGFKTRIESRVGSIDSEIVDVADELKPDLIVMGRSHIDSFFDWLAGSSAADVAMTAHCPVLVVPTPDPSRNYPVQLQNIAYATQLEFDENHILRPVVQLARTFQSNLRLVKIQALNQPNVRDDRQYLTQIQAEFGQQRFVEDTVDADNVIEGLTKYTQTHQVDLLVMATRERDFLSKLLNPSLTKRMVLNSDVPVLVYHAEENY</sequence>
<gene>
    <name evidence="3" type="ORF">LX87_01651</name>
</gene>